<dbReference type="AlphaFoldDB" id="A0A8S3CNA5"/>
<feature type="non-terminal residue" evidence="1">
    <location>
        <position position="1"/>
    </location>
</feature>
<dbReference type="EMBL" id="CAJOBJ010186533">
    <property type="protein sequence ID" value="CAF4938262.1"/>
    <property type="molecule type" value="Genomic_DNA"/>
</dbReference>
<dbReference type="Proteomes" id="UP000681720">
    <property type="component" value="Unassembled WGS sequence"/>
</dbReference>
<evidence type="ECO:0000313" key="2">
    <source>
        <dbReference type="Proteomes" id="UP000681720"/>
    </source>
</evidence>
<protein>
    <submittedName>
        <fullName evidence="1">Uncharacterized protein</fullName>
    </submittedName>
</protein>
<accession>A0A8S3CNA5</accession>
<evidence type="ECO:0000313" key="1">
    <source>
        <dbReference type="EMBL" id="CAF4938262.1"/>
    </source>
</evidence>
<comment type="caution">
    <text evidence="1">The sequence shown here is derived from an EMBL/GenBank/DDBJ whole genome shotgun (WGS) entry which is preliminary data.</text>
</comment>
<reference evidence="1" key="1">
    <citation type="submission" date="2021-02" db="EMBL/GenBank/DDBJ databases">
        <authorList>
            <person name="Nowell W R."/>
        </authorList>
    </citation>
    <scope>NUCLEOTIDE SEQUENCE</scope>
</reference>
<gene>
    <name evidence="1" type="ORF">GIL414_LOCUS53682</name>
</gene>
<name>A0A8S3CNA5_9BILA</name>
<sequence>MLALFSLKVSTPSDERFARSAKLEAVHGCPNFIFIPHCTLEYGLQCCVDTLK</sequence>
<organism evidence="1 2">
    <name type="scientific">Rotaria magnacalcarata</name>
    <dbReference type="NCBI Taxonomy" id="392030"/>
    <lineage>
        <taxon>Eukaryota</taxon>
        <taxon>Metazoa</taxon>
        <taxon>Spiralia</taxon>
        <taxon>Gnathifera</taxon>
        <taxon>Rotifera</taxon>
        <taxon>Eurotatoria</taxon>
        <taxon>Bdelloidea</taxon>
        <taxon>Philodinida</taxon>
        <taxon>Philodinidae</taxon>
        <taxon>Rotaria</taxon>
    </lineage>
</organism>
<proteinExistence type="predicted"/>